<keyword evidence="4" id="KW-1185">Reference proteome</keyword>
<comment type="caution">
    <text evidence="3">The sequence shown here is derived from an EMBL/GenBank/DDBJ whole genome shotgun (WGS) entry which is preliminary data.</text>
</comment>
<dbReference type="Proteomes" id="UP000245410">
    <property type="component" value="Unassembled WGS sequence"/>
</dbReference>
<dbReference type="Gene3D" id="3.90.180.10">
    <property type="entry name" value="Medium-chain alcohol dehydrogenases, catalytic domain"/>
    <property type="match status" value="1"/>
</dbReference>
<reference evidence="3 4" key="1">
    <citation type="submission" date="2018-05" db="EMBL/GenBank/DDBJ databases">
        <title>Micromonospora atacamensis sp. nov., a novel actinobacteria isolated from high altitude Atacama Desert soil.</title>
        <authorList>
            <person name="Carro L."/>
            <person name="Golinska P."/>
            <person name="Klenk H.-P."/>
            <person name="Goodfellow M."/>
        </authorList>
    </citation>
    <scope>NUCLEOTIDE SEQUENCE [LARGE SCALE GENOMIC DNA]</scope>
    <source>
        <strain evidence="3 4">5R2A7</strain>
    </source>
</reference>
<dbReference type="CDD" id="cd05289">
    <property type="entry name" value="MDR_like_2"/>
    <property type="match status" value="1"/>
</dbReference>
<protein>
    <submittedName>
        <fullName evidence="3">NADPH:quinone reductase</fullName>
    </submittedName>
</protein>
<dbReference type="InterPro" id="IPR011032">
    <property type="entry name" value="GroES-like_sf"/>
</dbReference>
<evidence type="ECO:0000256" key="1">
    <source>
        <dbReference type="SAM" id="MobiDB-lite"/>
    </source>
</evidence>
<dbReference type="InterPro" id="IPR036291">
    <property type="entry name" value="NAD(P)-bd_dom_sf"/>
</dbReference>
<dbReference type="Gene3D" id="3.40.50.720">
    <property type="entry name" value="NAD(P)-binding Rossmann-like Domain"/>
    <property type="match status" value="1"/>
</dbReference>
<dbReference type="PANTHER" id="PTHR44013:SF1">
    <property type="entry name" value="ZINC-TYPE ALCOHOL DEHYDROGENASE-LIKE PROTEIN C16A3.02C"/>
    <property type="match status" value="1"/>
</dbReference>
<dbReference type="SUPFAM" id="SSF51735">
    <property type="entry name" value="NAD(P)-binding Rossmann-fold domains"/>
    <property type="match status" value="1"/>
</dbReference>
<dbReference type="SMART" id="SM00829">
    <property type="entry name" value="PKS_ER"/>
    <property type="match status" value="1"/>
</dbReference>
<accession>A0A317D643</accession>
<dbReference type="InterPro" id="IPR013154">
    <property type="entry name" value="ADH-like_N"/>
</dbReference>
<dbReference type="GO" id="GO:0016491">
    <property type="term" value="F:oxidoreductase activity"/>
    <property type="evidence" value="ECO:0007669"/>
    <property type="project" value="InterPro"/>
</dbReference>
<feature type="domain" description="Enoyl reductase (ER)" evidence="2">
    <location>
        <begin position="6"/>
        <end position="299"/>
    </location>
</feature>
<dbReference type="AlphaFoldDB" id="A0A317D643"/>
<dbReference type="InterPro" id="IPR052733">
    <property type="entry name" value="Chloroplast_QOR"/>
</dbReference>
<dbReference type="OrthoDB" id="3175656at2"/>
<evidence type="ECO:0000313" key="3">
    <source>
        <dbReference type="EMBL" id="PWR10084.1"/>
    </source>
</evidence>
<feature type="region of interest" description="Disordered" evidence="1">
    <location>
        <begin position="1"/>
        <end position="22"/>
    </location>
</feature>
<organism evidence="3 4">
    <name type="scientific">Micromonospora acroterricola</name>
    <dbReference type="NCBI Taxonomy" id="2202421"/>
    <lineage>
        <taxon>Bacteria</taxon>
        <taxon>Bacillati</taxon>
        <taxon>Actinomycetota</taxon>
        <taxon>Actinomycetes</taxon>
        <taxon>Micromonosporales</taxon>
        <taxon>Micromonosporaceae</taxon>
        <taxon>Micromonospora</taxon>
    </lineage>
</organism>
<name>A0A317D643_9ACTN</name>
<proteinExistence type="predicted"/>
<evidence type="ECO:0000259" key="2">
    <source>
        <dbReference type="SMART" id="SM00829"/>
    </source>
</evidence>
<dbReference type="InterPro" id="IPR013149">
    <property type="entry name" value="ADH-like_C"/>
</dbReference>
<dbReference type="SUPFAM" id="SSF50129">
    <property type="entry name" value="GroES-like"/>
    <property type="match status" value="1"/>
</dbReference>
<gene>
    <name evidence="3" type="ORF">DKT68_09980</name>
</gene>
<evidence type="ECO:0000313" key="4">
    <source>
        <dbReference type="Proteomes" id="UP000245410"/>
    </source>
</evidence>
<sequence length="302" mass="30063">MTSAQGAKPEVTEVPKPQPGPGEVLVKVQASSINGFDLSVAGGHVVGMMEHRFPVVLGKDFAGTVETVGEGVTHFTAGDKVFGVVTKAYLGDGGFGEYVTVPEAIGIAKLPEGVEPAAAGAVGLAGTAAVDALDAAAPQAGETVLISGATGGVGSIAVQLAAASGAKVIATAKPGEEAEFVRSLGAHEVVDHTGDVPAQVREVSPAGVDVIVHLAGDPSTLAELLSEKGRIASTMGFGADQHPAATFIMASPVPATLDRLAGELAAGRITVPVKRTYALTEVPDAFADFAGGTLGKISITVA</sequence>
<dbReference type="Pfam" id="PF08240">
    <property type="entry name" value="ADH_N"/>
    <property type="match status" value="1"/>
</dbReference>
<dbReference type="EMBL" id="QGKR01000163">
    <property type="protein sequence ID" value="PWR10084.1"/>
    <property type="molecule type" value="Genomic_DNA"/>
</dbReference>
<dbReference type="Pfam" id="PF00107">
    <property type="entry name" value="ADH_zinc_N"/>
    <property type="match status" value="1"/>
</dbReference>
<dbReference type="InterPro" id="IPR020843">
    <property type="entry name" value="ER"/>
</dbReference>
<dbReference type="PANTHER" id="PTHR44013">
    <property type="entry name" value="ZINC-TYPE ALCOHOL DEHYDROGENASE-LIKE PROTEIN C16A3.02C"/>
    <property type="match status" value="1"/>
</dbReference>